<dbReference type="GO" id="GO:0005576">
    <property type="term" value="C:extracellular region"/>
    <property type="evidence" value="ECO:0007669"/>
    <property type="project" value="UniProtKB-SubCell"/>
</dbReference>
<feature type="region of interest" description="Disordered" evidence="1">
    <location>
        <begin position="237"/>
        <end position="309"/>
    </location>
</feature>
<dbReference type="InterPro" id="IPR042979">
    <property type="entry name" value="VWC2/VWC2L"/>
</dbReference>
<dbReference type="PANTHER" id="PTHR46252">
    <property type="entry name" value="BRORIN FAMILY MEMBER"/>
    <property type="match status" value="1"/>
</dbReference>
<accession>A0ABD0KA51</accession>
<gene>
    <name evidence="2" type="ORF">BaRGS_00024857</name>
</gene>
<organism evidence="2 3">
    <name type="scientific">Batillaria attramentaria</name>
    <dbReference type="NCBI Taxonomy" id="370345"/>
    <lineage>
        <taxon>Eukaryota</taxon>
        <taxon>Metazoa</taxon>
        <taxon>Spiralia</taxon>
        <taxon>Lophotrochozoa</taxon>
        <taxon>Mollusca</taxon>
        <taxon>Gastropoda</taxon>
        <taxon>Caenogastropoda</taxon>
        <taxon>Sorbeoconcha</taxon>
        <taxon>Cerithioidea</taxon>
        <taxon>Batillariidae</taxon>
        <taxon>Batillaria</taxon>
    </lineage>
</organism>
<protein>
    <submittedName>
        <fullName evidence="2">Uncharacterized protein</fullName>
    </submittedName>
</protein>
<sequence>MIGDCLPPMCVNPEMGTCCMYCPQGDNCALPSGEVIPAGKTVERDGVRCQCSAPVTFFGARYNPTAVCVAIANTTPAPPPPPTPPKLPPTTFLLAPPPPTSPRLPPTITLLAPPPPTTTLPAPPPSGCWTPEGDVLLPGQQKTYPSRYSCTIYECDADGQLQQMIGDCLPPMCVNPEMGTCCMYCPQGDNCALPSGEVIPAGKTVERDGIRCQCSAPVPFFGASYNPTAVCVAIANTTPAPPPPPTRKVVPDDEAEKKARKKARKLARRKKIAEMKKRRKAEKRKAKQEKRERKRNARKMKALQKQKNE</sequence>
<dbReference type="Proteomes" id="UP001519460">
    <property type="component" value="Unassembled WGS sequence"/>
</dbReference>
<comment type="caution">
    <text evidence="2">The sequence shown here is derived from an EMBL/GenBank/DDBJ whole genome shotgun (WGS) entry which is preliminary data.</text>
</comment>
<reference evidence="2 3" key="1">
    <citation type="journal article" date="2023" name="Sci. Data">
        <title>Genome assembly of the Korean intertidal mud-creeper Batillaria attramentaria.</title>
        <authorList>
            <person name="Patra A.K."/>
            <person name="Ho P.T."/>
            <person name="Jun S."/>
            <person name="Lee S.J."/>
            <person name="Kim Y."/>
            <person name="Won Y.J."/>
        </authorList>
    </citation>
    <scope>NUCLEOTIDE SEQUENCE [LARGE SCALE GENOMIC DNA]</scope>
    <source>
        <strain evidence="2">Wonlab-2016</strain>
    </source>
</reference>
<evidence type="ECO:0000313" key="2">
    <source>
        <dbReference type="EMBL" id="KAK7483973.1"/>
    </source>
</evidence>
<keyword evidence="3" id="KW-1185">Reference proteome</keyword>
<dbReference type="AlphaFoldDB" id="A0ABD0KA51"/>
<dbReference type="GO" id="GO:0045202">
    <property type="term" value="C:synapse"/>
    <property type="evidence" value="ECO:0007669"/>
    <property type="project" value="UniProtKB-SubCell"/>
</dbReference>
<dbReference type="EMBL" id="JACVVK020000218">
    <property type="protein sequence ID" value="KAK7483973.1"/>
    <property type="molecule type" value="Genomic_DNA"/>
</dbReference>
<proteinExistence type="predicted"/>
<evidence type="ECO:0000313" key="3">
    <source>
        <dbReference type="Proteomes" id="UP001519460"/>
    </source>
</evidence>
<dbReference type="PANTHER" id="PTHR46252:SF3">
    <property type="entry name" value="KIELIN_CHORDIN-LIKE PROTEIN"/>
    <property type="match status" value="1"/>
</dbReference>
<evidence type="ECO:0000256" key="1">
    <source>
        <dbReference type="SAM" id="MobiDB-lite"/>
    </source>
</evidence>
<name>A0ABD0KA51_9CAEN</name>
<feature type="compositionally biased region" description="Basic residues" evidence="1">
    <location>
        <begin position="258"/>
        <end position="309"/>
    </location>
</feature>